<dbReference type="SMART" id="SM00365">
    <property type="entry name" value="LRR_SD22"/>
    <property type="match status" value="4"/>
</dbReference>
<name>A0AAE1FHN8_PETCI</name>
<feature type="region of interest" description="Disordered" evidence="9">
    <location>
        <begin position="762"/>
        <end position="840"/>
    </location>
</feature>
<keyword evidence="5" id="KW-0732">Signal</keyword>
<keyword evidence="7 10" id="KW-1133">Transmembrane helix</keyword>
<sequence length="840" mass="92234">MLEGSTSRSYSNSEERVPCHCFIPPLATNPSQLPNPSQCHSPSQYPSSSQYPNLSQCCNTLQDLSSSQHPNPSQCQVTSQCPCSSQFSPTQFSNTAKCPYLAQYTSHHCELEKATAMTQEPTSACNTVRQKRGRRRGNHSLPPLSLPYPGLMVLSWMGTLLNVLIRSVYTYLLGCYRVISLLRTVNLAWILEYKLLWFIPGLKLKHWGSLYSVVMYLLVLCSFPVASEGFCPKGCSCDYINMIVNCENADLDLVPILLNPRVQVMVLSHNKIHTLSQSLIFYSELQRLDISDNRLTSLGDGNFENKNTLDELRVSANQLTAIEGASFKGLVGVKVLHLDRNVISRVEDDAFKELKSLEELNLSNNKIKNLGDNSLSGLNKLVWLDLSSNKFGNVPSAGLSNLTSLTHLDLSHNHISQVPARAFASVPALTSLILDKNNISLIDAGAFLDLPELTHLTLVDNRLLQLPSVPLSILHELRELDMSGNLFENLPTDCFQGLTSLQSLAVSRCPRLSVVSGEAFLSTGSLKKLVLSHNPRLASIPPSALTSLITLTHLDLTACGLHSLTPTQIPLQHLDQLALGGNPLHCNCSLVWLSHLAAQSHNTTSITMDQPYCASPPALYGMLVQELDGERLGCEGGLGVWAVVICVSVAAFGLAAILIFLLCRWWSKKRKRRRRDSDEDGKGGWEGIWSPDGRLSVTRLPPTTPVNGDPVHYSPFPPPTRLGPPPRLPPDHPLHHLQHSHHQGCLQHCPYASLHPLYRPLLHPDHTSTQTSLNTPNIYEDGSSLSQSSSPLAPPLPLSDPPHWYATIGGDGGEDSGRDSRPATPLDLSNSPRKVPVTYV</sequence>
<keyword evidence="8 10" id="KW-0472">Membrane</keyword>
<reference evidence="12" key="1">
    <citation type="submission" date="2023-10" db="EMBL/GenBank/DDBJ databases">
        <title>Genome assemblies of two species of porcelain crab, Petrolisthes cinctipes and Petrolisthes manimaculis (Anomura: Porcellanidae).</title>
        <authorList>
            <person name="Angst P."/>
        </authorList>
    </citation>
    <scope>NUCLEOTIDE SEQUENCE</scope>
    <source>
        <strain evidence="12">PB745_01</strain>
        <tissue evidence="12">Gill</tissue>
    </source>
</reference>
<dbReference type="FunFam" id="3.80.10.10:FF:001438">
    <property type="entry name" value="Uncharacterized protein"/>
    <property type="match status" value="1"/>
</dbReference>
<dbReference type="InterPro" id="IPR000483">
    <property type="entry name" value="Cys-rich_flank_reg_C"/>
</dbReference>
<dbReference type="PROSITE" id="PS51450">
    <property type="entry name" value="LRR"/>
    <property type="match status" value="3"/>
</dbReference>
<keyword evidence="3" id="KW-0433">Leucine-rich repeat</keyword>
<evidence type="ECO:0000259" key="11">
    <source>
        <dbReference type="SMART" id="SM00082"/>
    </source>
</evidence>
<evidence type="ECO:0000313" key="12">
    <source>
        <dbReference type="EMBL" id="KAK3873901.1"/>
    </source>
</evidence>
<protein>
    <recommendedName>
        <fullName evidence="11">LRRCT domain-containing protein</fullName>
    </recommendedName>
</protein>
<feature type="compositionally biased region" description="Pro residues" evidence="9">
    <location>
        <begin position="715"/>
        <end position="728"/>
    </location>
</feature>
<evidence type="ECO:0000256" key="10">
    <source>
        <dbReference type="SAM" id="Phobius"/>
    </source>
</evidence>
<comment type="subcellular location">
    <subcellularLocation>
        <location evidence="1">Cell membrane</location>
    </subcellularLocation>
</comment>
<feature type="transmembrane region" description="Helical" evidence="10">
    <location>
        <begin position="638"/>
        <end position="666"/>
    </location>
</feature>
<dbReference type="SMART" id="SM00082">
    <property type="entry name" value="LRRCT"/>
    <property type="match status" value="1"/>
</dbReference>
<accession>A0AAE1FHN8</accession>
<evidence type="ECO:0000313" key="13">
    <source>
        <dbReference type="Proteomes" id="UP001286313"/>
    </source>
</evidence>
<dbReference type="Pfam" id="PF01463">
    <property type="entry name" value="LRRCT"/>
    <property type="match status" value="1"/>
</dbReference>
<evidence type="ECO:0000256" key="1">
    <source>
        <dbReference type="ARBA" id="ARBA00004236"/>
    </source>
</evidence>
<dbReference type="GO" id="GO:0005886">
    <property type="term" value="C:plasma membrane"/>
    <property type="evidence" value="ECO:0007669"/>
    <property type="project" value="UniProtKB-SubCell"/>
</dbReference>
<dbReference type="PRINTS" id="PR00019">
    <property type="entry name" value="LEURICHRPT"/>
</dbReference>
<dbReference type="SMART" id="SM00369">
    <property type="entry name" value="LRR_TYP"/>
    <property type="match status" value="11"/>
</dbReference>
<dbReference type="Proteomes" id="UP001286313">
    <property type="component" value="Unassembled WGS sequence"/>
</dbReference>
<dbReference type="Pfam" id="PF13855">
    <property type="entry name" value="LRR_8"/>
    <property type="match status" value="3"/>
</dbReference>
<evidence type="ECO:0000256" key="5">
    <source>
        <dbReference type="ARBA" id="ARBA00022729"/>
    </source>
</evidence>
<evidence type="ECO:0000256" key="7">
    <source>
        <dbReference type="ARBA" id="ARBA00022989"/>
    </source>
</evidence>
<evidence type="ECO:0000256" key="9">
    <source>
        <dbReference type="SAM" id="MobiDB-lite"/>
    </source>
</evidence>
<evidence type="ECO:0000256" key="8">
    <source>
        <dbReference type="ARBA" id="ARBA00023136"/>
    </source>
</evidence>
<feature type="domain" description="LRRCT" evidence="11">
    <location>
        <begin position="582"/>
        <end position="635"/>
    </location>
</feature>
<proteinExistence type="predicted"/>
<evidence type="ECO:0000256" key="6">
    <source>
        <dbReference type="ARBA" id="ARBA00022737"/>
    </source>
</evidence>
<evidence type="ECO:0000256" key="4">
    <source>
        <dbReference type="ARBA" id="ARBA00022692"/>
    </source>
</evidence>
<comment type="caution">
    <text evidence="12">The sequence shown here is derived from an EMBL/GenBank/DDBJ whole genome shotgun (WGS) entry which is preliminary data.</text>
</comment>
<keyword evidence="2" id="KW-1003">Cell membrane</keyword>
<organism evidence="12 13">
    <name type="scientific">Petrolisthes cinctipes</name>
    <name type="common">Flat porcelain crab</name>
    <dbReference type="NCBI Taxonomy" id="88211"/>
    <lineage>
        <taxon>Eukaryota</taxon>
        <taxon>Metazoa</taxon>
        <taxon>Ecdysozoa</taxon>
        <taxon>Arthropoda</taxon>
        <taxon>Crustacea</taxon>
        <taxon>Multicrustacea</taxon>
        <taxon>Malacostraca</taxon>
        <taxon>Eumalacostraca</taxon>
        <taxon>Eucarida</taxon>
        <taxon>Decapoda</taxon>
        <taxon>Pleocyemata</taxon>
        <taxon>Anomura</taxon>
        <taxon>Galatheoidea</taxon>
        <taxon>Porcellanidae</taxon>
        <taxon>Petrolisthes</taxon>
    </lineage>
</organism>
<dbReference type="PANTHER" id="PTHR24369">
    <property type="entry name" value="ANTIGEN BSP, PUTATIVE-RELATED"/>
    <property type="match status" value="1"/>
</dbReference>
<dbReference type="PANTHER" id="PTHR24369:SF210">
    <property type="entry name" value="CHAOPTIN-RELATED"/>
    <property type="match status" value="1"/>
</dbReference>
<feature type="compositionally biased region" description="Polar residues" evidence="9">
    <location>
        <begin position="767"/>
        <end position="777"/>
    </location>
</feature>
<dbReference type="AlphaFoldDB" id="A0AAE1FHN8"/>
<keyword evidence="13" id="KW-1185">Reference proteome</keyword>
<feature type="region of interest" description="Disordered" evidence="9">
    <location>
        <begin position="696"/>
        <end position="739"/>
    </location>
</feature>
<keyword evidence="6" id="KW-0677">Repeat</keyword>
<dbReference type="InterPro" id="IPR032675">
    <property type="entry name" value="LRR_dom_sf"/>
</dbReference>
<dbReference type="SUPFAM" id="SSF52058">
    <property type="entry name" value="L domain-like"/>
    <property type="match status" value="1"/>
</dbReference>
<evidence type="ECO:0000256" key="3">
    <source>
        <dbReference type="ARBA" id="ARBA00022614"/>
    </source>
</evidence>
<gene>
    <name evidence="12" type="ORF">Pcinc_021118</name>
</gene>
<dbReference type="Gene3D" id="3.80.10.10">
    <property type="entry name" value="Ribonuclease Inhibitor"/>
    <property type="match status" value="3"/>
</dbReference>
<keyword evidence="4 10" id="KW-0812">Transmembrane</keyword>
<dbReference type="EMBL" id="JAWQEG010002171">
    <property type="protein sequence ID" value="KAK3873901.1"/>
    <property type="molecule type" value="Genomic_DNA"/>
</dbReference>
<dbReference type="InterPro" id="IPR050541">
    <property type="entry name" value="LRR_TM_domain-containing"/>
</dbReference>
<dbReference type="InterPro" id="IPR001611">
    <property type="entry name" value="Leu-rich_rpt"/>
</dbReference>
<dbReference type="InterPro" id="IPR003591">
    <property type="entry name" value="Leu-rich_rpt_typical-subtyp"/>
</dbReference>
<evidence type="ECO:0000256" key="2">
    <source>
        <dbReference type="ARBA" id="ARBA00022475"/>
    </source>
</evidence>